<dbReference type="Gene3D" id="2.20.20.10">
    <property type="entry name" value="Anthopleurin-A"/>
    <property type="match status" value="1"/>
</dbReference>
<sequence length="124" mass="13593">MTRPSLVRCYSLFFTALIVMAIVCPAWSEEIPKSRKKRALPLAYVGAVVAQHVFRRLVARYGATAVAAAGVASVSKAISRSRDNDNHSCRGNSGWCRSACRSYEREYRGGNLGVCGSYKCCVPR</sequence>
<organism evidence="2">
    <name type="scientific">Argopecten purpuratus</name>
    <name type="common">Chilean northern scallop</name>
    <dbReference type="NCBI Taxonomy" id="228297"/>
    <lineage>
        <taxon>Eukaryota</taxon>
        <taxon>Metazoa</taxon>
        <taxon>Spiralia</taxon>
        <taxon>Lophotrochozoa</taxon>
        <taxon>Mollusca</taxon>
        <taxon>Bivalvia</taxon>
        <taxon>Autobranchia</taxon>
        <taxon>Pteriomorphia</taxon>
        <taxon>Pectinida</taxon>
        <taxon>Pectinoidea</taxon>
        <taxon>Pectinidae</taxon>
        <taxon>Argopecten</taxon>
    </lineage>
</organism>
<feature type="chain" id="PRO_5008252135" evidence="1">
    <location>
        <begin position="29"/>
        <end position="124"/>
    </location>
</feature>
<proteinExistence type="evidence at transcript level"/>
<name>A0A192GR68_ARGPU</name>
<keyword evidence="1" id="KW-0732">Signal</keyword>
<gene>
    <name evidence="2" type="primary">BD1</name>
</gene>
<feature type="signal peptide" evidence="1">
    <location>
        <begin position="1"/>
        <end position="28"/>
    </location>
</feature>
<reference evidence="2" key="1">
    <citation type="journal article" date="2017" name="Fish Shellfish Immunol.">
        <title>Molecular characterization and protein localization of the antimicrobial peptide big defensin from the scallop Argopecten purpuratus after Vibrio splendidus challenge.</title>
        <authorList>
            <person name="Gonzalez R."/>
            <person name="Brokordt K."/>
            <person name="Carcamo C.B."/>
            <person name="Coba de la Pena T."/>
            <person name="Oyanedel D."/>
            <person name="Mercado L."/>
            <person name="Schmitt P."/>
        </authorList>
    </citation>
    <scope>NUCLEOTIDE SEQUENCE</scope>
</reference>
<dbReference type="AlphaFoldDB" id="A0A192GR68"/>
<dbReference type="SMR" id="A0A192GR68"/>
<protein>
    <submittedName>
        <fullName evidence="2">Big defensin 1</fullName>
    </submittedName>
</protein>
<evidence type="ECO:0000313" key="2">
    <source>
        <dbReference type="EMBL" id="ANK58567.1"/>
    </source>
</evidence>
<evidence type="ECO:0000256" key="1">
    <source>
        <dbReference type="SAM" id="SignalP"/>
    </source>
</evidence>
<accession>A0A192GR68</accession>
<dbReference type="EMBL" id="KU499992">
    <property type="protein sequence ID" value="ANK58567.1"/>
    <property type="molecule type" value="mRNA"/>
</dbReference>
<dbReference type="InterPro" id="IPR023355">
    <property type="entry name" value="Myo_ane_neurotoxin_sf"/>
</dbReference>